<dbReference type="AlphaFoldDB" id="E6QUR3"/>
<name>E6QUR3_9ZZZZ</name>
<protein>
    <submittedName>
        <fullName evidence="1">Uncharacterized protein</fullName>
    </submittedName>
</protein>
<comment type="caution">
    <text evidence="1">The sequence shown here is derived from an EMBL/GenBank/DDBJ whole genome shotgun (WGS) entry which is preliminary data.</text>
</comment>
<gene>
    <name evidence="1" type="ORF">CARN7_1790</name>
</gene>
<reference evidence="1" key="1">
    <citation type="submission" date="2009-10" db="EMBL/GenBank/DDBJ databases">
        <title>Diversity of trophic interactions inside an arsenic-rich microbial ecosystem.</title>
        <authorList>
            <person name="Bertin P.N."/>
            <person name="Heinrich-Salmeron A."/>
            <person name="Pelletier E."/>
            <person name="Goulhen-Chollet F."/>
            <person name="Arsene-Ploetze F."/>
            <person name="Gallien S."/>
            <person name="Calteau A."/>
            <person name="Vallenet D."/>
            <person name="Casiot C."/>
            <person name="Chane-Woon-Ming B."/>
            <person name="Giloteaux L."/>
            <person name="Barakat M."/>
            <person name="Bonnefoy V."/>
            <person name="Bruneel O."/>
            <person name="Chandler M."/>
            <person name="Cleiss J."/>
            <person name="Duran R."/>
            <person name="Elbaz-Poulichet F."/>
            <person name="Fonknechten N."/>
            <person name="Lauga B."/>
            <person name="Mornico D."/>
            <person name="Ortet P."/>
            <person name="Schaeffer C."/>
            <person name="Siguier P."/>
            <person name="Alexander Thil Smith A."/>
            <person name="Van Dorsselaer A."/>
            <person name="Weissenbach J."/>
            <person name="Medigue C."/>
            <person name="Le Paslier D."/>
        </authorList>
    </citation>
    <scope>NUCLEOTIDE SEQUENCE</scope>
</reference>
<accession>E6QUR3</accession>
<organism evidence="1">
    <name type="scientific">mine drainage metagenome</name>
    <dbReference type="NCBI Taxonomy" id="410659"/>
    <lineage>
        <taxon>unclassified sequences</taxon>
        <taxon>metagenomes</taxon>
        <taxon>ecological metagenomes</taxon>
    </lineage>
</organism>
<evidence type="ECO:0000313" key="1">
    <source>
        <dbReference type="EMBL" id="CBI10986.1"/>
    </source>
</evidence>
<proteinExistence type="predicted"/>
<dbReference type="EMBL" id="CABR01000115">
    <property type="protein sequence ID" value="CBI10986.1"/>
    <property type="molecule type" value="Genomic_DNA"/>
</dbReference>
<sequence length="62" mass="7446">MEFKAHAPFQKNAYFIPFIKLVQKWVIMMKIKKTFKTILRQIWPKLYLDIFDVSGTLSVKLI</sequence>